<dbReference type="EMBL" id="BK015068">
    <property type="protein sequence ID" value="DAD89739.1"/>
    <property type="molecule type" value="Genomic_DNA"/>
</dbReference>
<organism evidence="1">
    <name type="scientific">Siphoviridae sp. ctWDo30</name>
    <dbReference type="NCBI Taxonomy" id="2826360"/>
    <lineage>
        <taxon>Viruses</taxon>
        <taxon>Duplodnaviria</taxon>
        <taxon>Heunggongvirae</taxon>
        <taxon>Uroviricota</taxon>
        <taxon>Caudoviricetes</taxon>
    </lineage>
</organism>
<reference evidence="1" key="1">
    <citation type="journal article" date="2021" name="Proc. Natl. Acad. Sci. U.S.A.">
        <title>A Catalog of Tens of Thousands of Viruses from Human Metagenomes Reveals Hidden Associations with Chronic Diseases.</title>
        <authorList>
            <person name="Tisza M.J."/>
            <person name="Buck C.B."/>
        </authorList>
    </citation>
    <scope>NUCLEOTIDE SEQUENCE</scope>
    <source>
        <strain evidence="1">CtWDo30</strain>
    </source>
</reference>
<proteinExistence type="predicted"/>
<name>A0A8S5N6H6_9CAUD</name>
<protein>
    <submittedName>
        <fullName evidence="1">Rubredoxin metal binding domain</fullName>
    </submittedName>
</protein>
<sequence length="79" mass="9243">MTVEKIIPCICSDHEPTVEDSVFYGMPVLLPYNSNKEHKQYWNIKCPNCGRGGLFEEKSAYMALKKWNELQESLRRSLF</sequence>
<evidence type="ECO:0000313" key="1">
    <source>
        <dbReference type="EMBL" id="DAD89739.1"/>
    </source>
</evidence>
<accession>A0A8S5N6H6</accession>